<evidence type="ECO:0000256" key="8">
    <source>
        <dbReference type="ARBA" id="ARBA00029447"/>
    </source>
</evidence>
<organism evidence="13 14">
    <name type="scientific">Colwellia demingiae</name>
    <dbReference type="NCBI Taxonomy" id="89401"/>
    <lineage>
        <taxon>Bacteria</taxon>
        <taxon>Pseudomonadati</taxon>
        <taxon>Pseudomonadota</taxon>
        <taxon>Gammaproteobacteria</taxon>
        <taxon>Alteromonadales</taxon>
        <taxon>Colwelliaceae</taxon>
        <taxon>Colwellia</taxon>
    </lineage>
</organism>
<evidence type="ECO:0000313" key="13">
    <source>
        <dbReference type="EMBL" id="TWX63958.1"/>
    </source>
</evidence>
<evidence type="ECO:0000256" key="9">
    <source>
        <dbReference type="PROSITE-ProRule" id="PRU00284"/>
    </source>
</evidence>
<evidence type="ECO:0000259" key="12">
    <source>
        <dbReference type="PROSITE" id="PS50885"/>
    </source>
</evidence>
<dbReference type="GO" id="GO:0004888">
    <property type="term" value="F:transmembrane signaling receptor activity"/>
    <property type="evidence" value="ECO:0007669"/>
    <property type="project" value="InterPro"/>
</dbReference>
<name>A0A5C6Q537_9GAMM</name>
<dbReference type="EMBL" id="VOLT01000016">
    <property type="protein sequence ID" value="TWX63958.1"/>
    <property type="molecule type" value="Genomic_DNA"/>
</dbReference>
<dbReference type="Pfam" id="PF00015">
    <property type="entry name" value="MCPsignal"/>
    <property type="match status" value="1"/>
</dbReference>
<dbReference type="Pfam" id="PF00672">
    <property type="entry name" value="HAMP"/>
    <property type="match status" value="1"/>
</dbReference>
<comment type="similarity">
    <text evidence="8">Belongs to the methyl-accepting chemotaxis (MCP) protein family.</text>
</comment>
<protein>
    <submittedName>
        <fullName evidence="13">Methyl-accepting chemotaxis protein</fullName>
    </submittedName>
</protein>
<dbReference type="AlphaFoldDB" id="A0A5C6Q537"/>
<keyword evidence="3" id="KW-0145">Chemotaxis</keyword>
<dbReference type="SUPFAM" id="SSF58104">
    <property type="entry name" value="Methyl-accepting chemotaxis protein (MCP) signaling domain"/>
    <property type="match status" value="1"/>
</dbReference>
<evidence type="ECO:0000256" key="10">
    <source>
        <dbReference type="SAM" id="Phobius"/>
    </source>
</evidence>
<feature type="transmembrane region" description="Helical" evidence="10">
    <location>
        <begin position="324"/>
        <end position="347"/>
    </location>
</feature>
<evidence type="ECO:0000256" key="5">
    <source>
        <dbReference type="ARBA" id="ARBA00022989"/>
    </source>
</evidence>
<sequence>MRYKLKFKKINHKLVFTFLSISLTPLIIFAYISINMASDSIQAQAFSQLESVRSIKKSQISNYLSSLKASLQVLNDDPYSSEAFNAFDQAITSAGLNSDEWRQAENKYADRFIKINKVNAWYDLFFINLQGDIVFTAAKESDLGINIPQSHINQTSLGDALQKTQQNGLTEISVTDFKPYPPSNDEPAAFMMTKLINLSGKHIGYIALQFPLNKVNEIMQQRDGMGDTGETYLVGEDQRMRSDSYLDPKGHSVIASFAGDISNNGVNTDAVKAAFNGETASRIIIDYNGNSVLSSFTTVDLGDFKWALIAEIDEAEAFETSNNLINISTAIVAGVSVVIGFIAILIAKNISGPIVQAVAIAQRVSSGDLTAKIVVNQNDELGLLQQAMHDMVAKLKDMIEHISSSADQQATASQELSSITELTNANVSRQHQATEQVATAINEMSVSIDEVTQNTSEASNAADTSTKLVKISSIAVNETIGQILQLSDDITKSKILIDDVQAGTKDIANILVTIKGIADQTNLLALNAAIEAARAGDQGRGFAVVADEVRNLAQNTQNSTVEIEKMIKSLELNVSAATDSMVAGTTQAQLIVDKTNEVTQSLTEVESSVSMISDMNIQISTATQQQSSVARDINQQATEISNISIETGESTKEISSASDELAALAVELTNQVKAFKV</sequence>
<evidence type="ECO:0000256" key="4">
    <source>
        <dbReference type="ARBA" id="ARBA00022692"/>
    </source>
</evidence>
<dbReference type="FunFam" id="1.10.287.950:FF:000001">
    <property type="entry name" value="Methyl-accepting chemotaxis sensory transducer"/>
    <property type="match status" value="1"/>
</dbReference>
<comment type="subcellular location">
    <subcellularLocation>
        <location evidence="1">Cell membrane</location>
        <topology evidence="1">Multi-pass membrane protein</topology>
    </subcellularLocation>
</comment>
<dbReference type="PROSITE" id="PS50111">
    <property type="entry name" value="CHEMOTAXIS_TRANSDUC_2"/>
    <property type="match status" value="1"/>
</dbReference>
<dbReference type="InterPro" id="IPR033479">
    <property type="entry name" value="dCache_1"/>
</dbReference>
<keyword evidence="5 10" id="KW-1133">Transmembrane helix</keyword>
<feature type="domain" description="Methyl-accepting transducer" evidence="11">
    <location>
        <begin position="405"/>
        <end position="641"/>
    </location>
</feature>
<keyword evidence="2" id="KW-1003">Cell membrane</keyword>
<evidence type="ECO:0000256" key="3">
    <source>
        <dbReference type="ARBA" id="ARBA00022500"/>
    </source>
</evidence>
<keyword evidence="4 10" id="KW-0812">Transmembrane</keyword>
<dbReference type="PROSITE" id="PS50885">
    <property type="entry name" value="HAMP"/>
    <property type="match status" value="1"/>
</dbReference>
<dbReference type="InterPro" id="IPR004090">
    <property type="entry name" value="Chemotax_Me-accpt_rcpt"/>
</dbReference>
<dbReference type="Gene3D" id="1.10.287.950">
    <property type="entry name" value="Methyl-accepting chemotaxis protein"/>
    <property type="match status" value="1"/>
</dbReference>
<evidence type="ECO:0000256" key="2">
    <source>
        <dbReference type="ARBA" id="ARBA00022475"/>
    </source>
</evidence>
<dbReference type="SMART" id="SM00283">
    <property type="entry name" value="MA"/>
    <property type="match status" value="1"/>
</dbReference>
<dbReference type="InterPro" id="IPR004089">
    <property type="entry name" value="MCPsignal_dom"/>
</dbReference>
<dbReference type="PANTHER" id="PTHR32089:SF119">
    <property type="entry name" value="METHYL-ACCEPTING CHEMOTAXIS PROTEIN CTPL"/>
    <property type="match status" value="1"/>
</dbReference>
<dbReference type="Pfam" id="PF02743">
    <property type="entry name" value="dCache_1"/>
    <property type="match status" value="1"/>
</dbReference>
<gene>
    <name evidence="13" type="ORF">ESZ36_21360</name>
</gene>
<keyword evidence="7 9" id="KW-0807">Transducer</keyword>
<keyword evidence="6 10" id="KW-0472">Membrane</keyword>
<dbReference type="Proteomes" id="UP000321822">
    <property type="component" value="Unassembled WGS sequence"/>
</dbReference>
<comment type="caution">
    <text evidence="13">The sequence shown here is derived from an EMBL/GenBank/DDBJ whole genome shotgun (WGS) entry which is preliminary data.</text>
</comment>
<evidence type="ECO:0000256" key="6">
    <source>
        <dbReference type="ARBA" id="ARBA00023136"/>
    </source>
</evidence>
<evidence type="ECO:0000259" key="11">
    <source>
        <dbReference type="PROSITE" id="PS50111"/>
    </source>
</evidence>
<proteinExistence type="inferred from homology"/>
<dbReference type="GO" id="GO:0006935">
    <property type="term" value="P:chemotaxis"/>
    <property type="evidence" value="ECO:0007669"/>
    <property type="project" value="UniProtKB-KW"/>
</dbReference>
<dbReference type="GO" id="GO:0007165">
    <property type="term" value="P:signal transduction"/>
    <property type="evidence" value="ECO:0007669"/>
    <property type="project" value="UniProtKB-KW"/>
</dbReference>
<evidence type="ECO:0000256" key="7">
    <source>
        <dbReference type="ARBA" id="ARBA00023224"/>
    </source>
</evidence>
<dbReference type="CDD" id="cd11386">
    <property type="entry name" value="MCP_signal"/>
    <property type="match status" value="1"/>
</dbReference>
<accession>A0A5C6Q537</accession>
<dbReference type="Gene3D" id="3.30.450.20">
    <property type="entry name" value="PAS domain"/>
    <property type="match status" value="1"/>
</dbReference>
<dbReference type="OrthoDB" id="9806704at2"/>
<dbReference type="CDD" id="cd06225">
    <property type="entry name" value="HAMP"/>
    <property type="match status" value="1"/>
</dbReference>
<dbReference type="InterPro" id="IPR003660">
    <property type="entry name" value="HAMP_dom"/>
</dbReference>
<dbReference type="PANTHER" id="PTHR32089">
    <property type="entry name" value="METHYL-ACCEPTING CHEMOTAXIS PROTEIN MCPB"/>
    <property type="match status" value="1"/>
</dbReference>
<feature type="transmembrane region" description="Helical" evidence="10">
    <location>
        <begin position="12"/>
        <end position="34"/>
    </location>
</feature>
<dbReference type="GO" id="GO:0005886">
    <property type="term" value="C:plasma membrane"/>
    <property type="evidence" value="ECO:0007669"/>
    <property type="project" value="UniProtKB-SubCell"/>
</dbReference>
<reference evidence="13 14" key="1">
    <citation type="submission" date="2019-07" db="EMBL/GenBank/DDBJ databases">
        <title>Genomes of sea-ice associated Colwellia species.</title>
        <authorList>
            <person name="Bowman J.P."/>
        </authorList>
    </citation>
    <scope>NUCLEOTIDE SEQUENCE [LARGE SCALE GENOMIC DNA]</scope>
    <source>
        <strain evidence="13 14">ACAM 459</strain>
    </source>
</reference>
<dbReference type="SMART" id="SM00304">
    <property type="entry name" value="HAMP"/>
    <property type="match status" value="1"/>
</dbReference>
<evidence type="ECO:0000313" key="14">
    <source>
        <dbReference type="Proteomes" id="UP000321822"/>
    </source>
</evidence>
<evidence type="ECO:0000256" key="1">
    <source>
        <dbReference type="ARBA" id="ARBA00004651"/>
    </source>
</evidence>
<keyword evidence="14" id="KW-1185">Reference proteome</keyword>
<feature type="domain" description="HAMP" evidence="12">
    <location>
        <begin position="348"/>
        <end position="400"/>
    </location>
</feature>
<dbReference type="PRINTS" id="PR00260">
    <property type="entry name" value="CHEMTRNSDUCR"/>
</dbReference>